<keyword evidence="1" id="KW-0472">Membrane</keyword>
<accession>A0AAN4U203</accession>
<sequence length="171" mass="17865">MNVPYDSQLRARPVPGHANPLRTGLIAGLVTGAVGLIPVLILQKARGVGVIPEMQLAASSVMGLAAYDGAPGFFIGTALHFLVSVIPAIIFALAVARLPFLNRMPWLAGPAFGFGVFLVMGLIILPHSRFAVPAGVTSMPPLAALLVHLFLFGLPIALIVHHLSRDEPVGG</sequence>
<comment type="caution">
    <text evidence="2">The sequence shown here is derived from an EMBL/GenBank/DDBJ whole genome shotgun (WGS) entry which is preliminary data.</text>
</comment>
<keyword evidence="3" id="KW-1185">Reference proteome</keyword>
<keyword evidence="1" id="KW-1133">Transmembrane helix</keyword>
<dbReference type="Proteomes" id="UP000321287">
    <property type="component" value="Unassembled WGS sequence"/>
</dbReference>
<feature type="transmembrane region" description="Helical" evidence="1">
    <location>
        <begin position="145"/>
        <end position="163"/>
    </location>
</feature>
<gene>
    <name evidence="2" type="ORF">ABO01nite_07450</name>
</gene>
<evidence type="ECO:0000256" key="1">
    <source>
        <dbReference type="SAM" id="Phobius"/>
    </source>
</evidence>
<proteinExistence type="predicted"/>
<feature type="transmembrane region" description="Helical" evidence="1">
    <location>
        <begin position="73"/>
        <end position="94"/>
    </location>
</feature>
<protein>
    <submittedName>
        <fullName evidence="2">Uncharacterized protein</fullName>
    </submittedName>
</protein>
<reference evidence="2 3" key="1">
    <citation type="submission" date="2019-07" db="EMBL/GenBank/DDBJ databases">
        <title>Whole genome shotgun sequence of Asaia bogorensis NBRC 16594.</title>
        <authorList>
            <person name="Hosoyama A."/>
            <person name="Uohara A."/>
            <person name="Ohji S."/>
            <person name="Ichikawa N."/>
        </authorList>
    </citation>
    <scope>NUCLEOTIDE SEQUENCE [LARGE SCALE GENOMIC DNA]</scope>
    <source>
        <strain evidence="2 3">NBRC 16594</strain>
    </source>
</reference>
<name>A0AAN4U203_9PROT</name>
<evidence type="ECO:0000313" key="2">
    <source>
        <dbReference type="EMBL" id="GEL52738.1"/>
    </source>
</evidence>
<dbReference type="EMBL" id="BJVS01000002">
    <property type="protein sequence ID" value="GEL52738.1"/>
    <property type="molecule type" value="Genomic_DNA"/>
</dbReference>
<dbReference type="AlphaFoldDB" id="A0AAN4U203"/>
<feature type="transmembrane region" description="Helical" evidence="1">
    <location>
        <begin position="20"/>
        <end position="41"/>
    </location>
</feature>
<feature type="transmembrane region" description="Helical" evidence="1">
    <location>
        <begin position="106"/>
        <end position="125"/>
    </location>
</feature>
<organism evidence="2 3">
    <name type="scientific">Asaia bogorensis NBRC 16594</name>
    <dbReference type="NCBI Taxonomy" id="1231624"/>
    <lineage>
        <taxon>Bacteria</taxon>
        <taxon>Pseudomonadati</taxon>
        <taxon>Pseudomonadota</taxon>
        <taxon>Alphaproteobacteria</taxon>
        <taxon>Acetobacterales</taxon>
        <taxon>Acetobacteraceae</taxon>
        <taxon>Asaia</taxon>
    </lineage>
</organism>
<evidence type="ECO:0000313" key="3">
    <source>
        <dbReference type="Proteomes" id="UP000321287"/>
    </source>
</evidence>
<keyword evidence="1" id="KW-0812">Transmembrane</keyword>